<sequence length="94" mass="10911">MDPELKRLLDETHTLTKDNNRMLRAIRRDQWFGFVGKIIIWIIVLALPLYLYQQYLQPLISKFSTIPGVTASGPFSLPTSTELQKLINFYKVGQ</sequence>
<evidence type="ECO:0000256" key="1">
    <source>
        <dbReference type="SAM" id="Phobius"/>
    </source>
</evidence>
<name>A0A2H0YXD5_9BACT</name>
<organism evidence="2 3">
    <name type="scientific">Candidatus Kaiserbacteria bacterium CG08_land_8_20_14_0_20_50_21</name>
    <dbReference type="NCBI Taxonomy" id="1974604"/>
    <lineage>
        <taxon>Bacteria</taxon>
        <taxon>Candidatus Kaiseribacteriota</taxon>
    </lineage>
</organism>
<dbReference type="EMBL" id="PEXT01000058">
    <property type="protein sequence ID" value="PIS43161.1"/>
    <property type="molecule type" value="Genomic_DNA"/>
</dbReference>
<gene>
    <name evidence="2" type="ORF">COT23_02755</name>
</gene>
<dbReference type="Proteomes" id="UP000228687">
    <property type="component" value="Unassembled WGS sequence"/>
</dbReference>
<protein>
    <submittedName>
        <fullName evidence="2">Uncharacterized protein</fullName>
    </submittedName>
</protein>
<reference evidence="3" key="1">
    <citation type="submission" date="2017-09" db="EMBL/GenBank/DDBJ databases">
        <title>Depth-based differentiation of microbial function through sediment-hosted aquifers and enrichment of novel symbionts in the deep terrestrial subsurface.</title>
        <authorList>
            <person name="Probst A.J."/>
            <person name="Ladd B."/>
            <person name="Jarett J.K."/>
            <person name="Geller-Mcgrath D.E."/>
            <person name="Sieber C.M.K."/>
            <person name="Emerson J.B."/>
            <person name="Anantharaman K."/>
            <person name="Thomas B.C."/>
            <person name="Malmstrom R."/>
            <person name="Stieglmeier M."/>
            <person name="Klingl A."/>
            <person name="Woyke T."/>
            <person name="Ryan C.M."/>
            <person name="Banfield J.F."/>
        </authorList>
    </citation>
    <scope>NUCLEOTIDE SEQUENCE [LARGE SCALE GENOMIC DNA]</scope>
</reference>
<dbReference type="AlphaFoldDB" id="A0A2H0YXD5"/>
<feature type="transmembrane region" description="Helical" evidence="1">
    <location>
        <begin position="31"/>
        <end position="52"/>
    </location>
</feature>
<comment type="caution">
    <text evidence="2">The sequence shown here is derived from an EMBL/GenBank/DDBJ whole genome shotgun (WGS) entry which is preliminary data.</text>
</comment>
<proteinExistence type="predicted"/>
<keyword evidence="1" id="KW-1133">Transmembrane helix</keyword>
<keyword evidence="1" id="KW-0812">Transmembrane</keyword>
<keyword evidence="1" id="KW-0472">Membrane</keyword>
<accession>A0A2H0YXD5</accession>
<evidence type="ECO:0000313" key="3">
    <source>
        <dbReference type="Proteomes" id="UP000228687"/>
    </source>
</evidence>
<evidence type="ECO:0000313" key="2">
    <source>
        <dbReference type="EMBL" id="PIS43161.1"/>
    </source>
</evidence>